<dbReference type="Gene3D" id="3.75.10.10">
    <property type="entry name" value="L-arginine/glycine Amidinotransferase, Chain A"/>
    <property type="match status" value="1"/>
</dbReference>
<protein>
    <submittedName>
        <fullName evidence="2">Agmatine deiminase</fullName>
        <ecNumber evidence="2">3.5.3.12</ecNumber>
    </submittedName>
</protein>
<sequence length="360" mass="38407">MTRAFPAAGATRWRMPAEWTPHAGCWMGWPCPSAIPDAVERDAVLTAFAAIAYAIAAYEPLHVVAASEYMQDARAALPASATLHALPLDDLWLRDTGPTFLVDGHGGSLALSWNFNNWGEKPMSCSGADRPLAHRLAVEAGVAVRHAPIVAEGGSLHVDGDGTLLVTETSILNENRNPGLTHQEAEAVFRHWLGVEKVVWLPGSWIDTITDGHIDGIACFVKPGVLLASGETDDGSAIGREAAKEARENLRALQLARDARGRGFEIATLNGPEMLPGDAAENDDFSAEYVNFYMANGGIVMPAFGDAKADAAARETISRAFPDRTVTQIRIDAIARRGGGIHCCTQQQPVVCGEAVHADD</sequence>
<dbReference type="RefSeq" id="WP_150696221.1">
    <property type="nucleotide sequence ID" value="NZ_CABPRZ010000004.1"/>
</dbReference>
<dbReference type="GO" id="GO:0009446">
    <property type="term" value="P:putrescine biosynthetic process"/>
    <property type="evidence" value="ECO:0007669"/>
    <property type="project" value="InterPro"/>
</dbReference>
<proteinExistence type="predicted"/>
<reference evidence="2 3" key="1">
    <citation type="submission" date="2019-08" db="EMBL/GenBank/DDBJ databases">
        <authorList>
            <person name="Peeters C."/>
        </authorList>
    </citation>
    <scope>NUCLEOTIDE SEQUENCE [LARGE SCALE GENOMIC DNA]</scope>
    <source>
        <strain evidence="2 3">LMG 30175</strain>
    </source>
</reference>
<keyword evidence="3" id="KW-1185">Reference proteome</keyword>
<accession>A0A5E4TBJ2</accession>
<dbReference type="SUPFAM" id="SSF55909">
    <property type="entry name" value="Pentein"/>
    <property type="match status" value="1"/>
</dbReference>
<organism evidence="2 3">
    <name type="scientific">Pandoraea terrae</name>
    <dbReference type="NCBI Taxonomy" id="1537710"/>
    <lineage>
        <taxon>Bacteria</taxon>
        <taxon>Pseudomonadati</taxon>
        <taxon>Pseudomonadota</taxon>
        <taxon>Betaproteobacteria</taxon>
        <taxon>Burkholderiales</taxon>
        <taxon>Burkholderiaceae</taxon>
        <taxon>Pandoraea</taxon>
    </lineage>
</organism>
<dbReference type="Proteomes" id="UP000414233">
    <property type="component" value="Unassembled WGS sequence"/>
</dbReference>
<dbReference type="AlphaFoldDB" id="A0A5E4TBJ2"/>
<dbReference type="PANTHER" id="PTHR31377:SF0">
    <property type="entry name" value="AGMATINE DEIMINASE-RELATED"/>
    <property type="match status" value="1"/>
</dbReference>
<evidence type="ECO:0000313" key="3">
    <source>
        <dbReference type="Proteomes" id="UP000414233"/>
    </source>
</evidence>
<dbReference type="GO" id="GO:0004668">
    <property type="term" value="F:protein-arginine deiminase activity"/>
    <property type="evidence" value="ECO:0007669"/>
    <property type="project" value="InterPro"/>
</dbReference>
<evidence type="ECO:0000313" key="2">
    <source>
        <dbReference type="EMBL" id="VVD85500.1"/>
    </source>
</evidence>
<dbReference type="EC" id="3.5.3.12" evidence="2"/>
<evidence type="ECO:0000256" key="1">
    <source>
        <dbReference type="ARBA" id="ARBA00022801"/>
    </source>
</evidence>
<keyword evidence="1 2" id="KW-0378">Hydrolase</keyword>
<gene>
    <name evidence="2" type="primary">aguA</name>
    <name evidence="2" type="ORF">PTE30175_01281</name>
</gene>
<dbReference type="GO" id="GO:0047632">
    <property type="term" value="F:agmatine deiminase activity"/>
    <property type="evidence" value="ECO:0007669"/>
    <property type="project" value="UniProtKB-EC"/>
</dbReference>
<dbReference type="EMBL" id="CABPRZ010000004">
    <property type="protein sequence ID" value="VVD85500.1"/>
    <property type="molecule type" value="Genomic_DNA"/>
</dbReference>
<name>A0A5E4TBJ2_9BURK</name>
<dbReference type="PANTHER" id="PTHR31377">
    <property type="entry name" value="AGMATINE DEIMINASE-RELATED"/>
    <property type="match status" value="1"/>
</dbReference>
<dbReference type="Pfam" id="PF04371">
    <property type="entry name" value="PAD_porph"/>
    <property type="match status" value="1"/>
</dbReference>
<dbReference type="OrthoDB" id="9808013at2"/>
<dbReference type="InterPro" id="IPR007466">
    <property type="entry name" value="Peptidyl-Arg-deiminase_porph"/>
</dbReference>